<keyword evidence="2" id="KW-0472">Membrane</keyword>
<evidence type="ECO:0000256" key="3">
    <source>
        <dbReference type="ARBA" id="ARBA00023140"/>
    </source>
</evidence>
<evidence type="ECO:0000256" key="2">
    <source>
        <dbReference type="ARBA" id="ARBA00023136"/>
    </source>
</evidence>
<dbReference type="STRING" id="1555241.A0A4P9XEL0"/>
<reference evidence="6" key="1">
    <citation type="journal article" date="2018" name="Nat. Microbiol.">
        <title>Leveraging single-cell genomics to expand the fungal tree of life.</title>
        <authorList>
            <person name="Ahrendt S.R."/>
            <person name="Quandt C.A."/>
            <person name="Ciobanu D."/>
            <person name="Clum A."/>
            <person name="Salamov A."/>
            <person name="Andreopoulos B."/>
            <person name="Cheng J.F."/>
            <person name="Woyke T."/>
            <person name="Pelin A."/>
            <person name="Henrissat B."/>
            <person name="Reynolds N.K."/>
            <person name="Benny G.L."/>
            <person name="Smith M.E."/>
            <person name="James T.Y."/>
            <person name="Grigoriev I.V."/>
        </authorList>
    </citation>
    <scope>NUCLEOTIDE SEQUENCE [LARGE SCALE GENOMIC DNA]</scope>
    <source>
        <strain evidence="6">ATCC 52028</strain>
    </source>
</reference>
<dbReference type="OrthoDB" id="411017at2759"/>
<keyword evidence="3" id="KW-0576">Peroxisome</keyword>
<evidence type="ECO:0000313" key="5">
    <source>
        <dbReference type="EMBL" id="RKP03995.1"/>
    </source>
</evidence>
<dbReference type="Pfam" id="PF05648">
    <property type="entry name" value="PEX11"/>
    <property type="match status" value="1"/>
</dbReference>
<evidence type="ECO:0000256" key="1">
    <source>
        <dbReference type="ARBA" id="ARBA00022593"/>
    </source>
</evidence>
<feature type="non-terminal residue" evidence="5">
    <location>
        <position position="1"/>
    </location>
</feature>
<dbReference type="InterPro" id="IPR008733">
    <property type="entry name" value="PEX11"/>
</dbReference>
<evidence type="ECO:0000256" key="4">
    <source>
        <dbReference type="ARBA" id="ARBA00046271"/>
    </source>
</evidence>
<dbReference type="GO" id="GO:0005778">
    <property type="term" value="C:peroxisomal membrane"/>
    <property type="evidence" value="ECO:0007669"/>
    <property type="project" value="UniProtKB-SubCell"/>
</dbReference>
<name>A0A4P9XEL0_9FUNG</name>
<proteinExistence type="predicted"/>
<evidence type="ECO:0000313" key="6">
    <source>
        <dbReference type="Proteomes" id="UP000274922"/>
    </source>
</evidence>
<keyword evidence="1" id="KW-0962">Peroxisome biogenesis</keyword>
<comment type="subcellular location">
    <subcellularLocation>
        <location evidence="4">Peroxisome membrane</location>
    </subcellularLocation>
</comment>
<gene>
    <name evidence="5" type="ORF">CXG81DRAFT_7612</name>
</gene>
<accession>A0A4P9XEL0</accession>
<dbReference type="Proteomes" id="UP000274922">
    <property type="component" value="Unassembled WGS sequence"/>
</dbReference>
<protein>
    <recommendedName>
        <fullName evidence="7">Peroxisomal biogenesis factor 11</fullName>
    </recommendedName>
</protein>
<evidence type="ECO:0008006" key="7">
    <source>
        <dbReference type="Google" id="ProtNLM"/>
    </source>
</evidence>
<sequence>VSYLSHSVGRDKINRFVQFFAKWLGYQLARGATDPKALPSTAVLKLQRLEKAVASARKLMRIGRPIEFLQNAQNALAVDDPLLRTTGVVRGVAQAVWILFDSAQWLHTTGLVAWRRPAAVAQRGARAWLLALLMAVVEGVHRLAANATQLAYLMQAADAAGRNSPASTASPPRPPRITALLAQRRQLRLQLVQDLVDLVIPATGAGYLAASAGTVGLAGTITSLMGGYTL</sequence>
<dbReference type="EMBL" id="ML014115">
    <property type="protein sequence ID" value="RKP03995.1"/>
    <property type="molecule type" value="Genomic_DNA"/>
</dbReference>
<dbReference type="PANTHER" id="PTHR12652">
    <property type="entry name" value="PEROXISOMAL BIOGENESIS FACTOR 11"/>
    <property type="match status" value="1"/>
</dbReference>
<dbReference type="GO" id="GO:0016559">
    <property type="term" value="P:peroxisome fission"/>
    <property type="evidence" value="ECO:0007669"/>
    <property type="project" value="InterPro"/>
</dbReference>
<dbReference type="AlphaFoldDB" id="A0A4P9XEL0"/>
<dbReference type="PANTHER" id="PTHR12652:SF50">
    <property type="entry name" value="PEROXIN 11"/>
    <property type="match status" value="1"/>
</dbReference>
<organism evidence="5 6">
    <name type="scientific">Caulochytrium protostelioides</name>
    <dbReference type="NCBI Taxonomy" id="1555241"/>
    <lineage>
        <taxon>Eukaryota</taxon>
        <taxon>Fungi</taxon>
        <taxon>Fungi incertae sedis</taxon>
        <taxon>Chytridiomycota</taxon>
        <taxon>Chytridiomycota incertae sedis</taxon>
        <taxon>Chytridiomycetes</taxon>
        <taxon>Caulochytriales</taxon>
        <taxon>Caulochytriaceae</taxon>
        <taxon>Caulochytrium</taxon>
    </lineage>
</organism>
<keyword evidence="6" id="KW-1185">Reference proteome</keyword>
<feature type="non-terminal residue" evidence="5">
    <location>
        <position position="230"/>
    </location>
</feature>